<proteinExistence type="predicted"/>
<organism evidence="2">
    <name type="scientific">Cucumis melo</name>
    <name type="common">Muskmelon</name>
    <dbReference type="NCBI Taxonomy" id="3656"/>
    <lineage>
        <taxon>Eukaryota</taxon>
        <taxon>Viridiplantae</taxon>
        <taxon>Streptophyta</taxon>
        <taxon>Embryophyta</taxon>
        <taxon>Tracheophyta</taxon>
        <taxon>Spermatophyta</taxon>
        <taxon>Magnoliopsida</taxon>
        <taxon>eudicotyledons</taxon>
        <taxon>Gunneridae</taxon>
        <taxon>Pentapetalae</taxon>
        <taxon>rosids</taxon>
        <taxon>fabids</taxon>
        <taxon>Cucurbitales</taxon>
        <taxon>Cucurbitaceae</taxon>
        <taxon>Benincaseae</taxon>
        <taxon>Cucumis</taxon>
    </lineage>
</organism>
<evidence type="ECO:0000256" key="1">
    <source>
        <dbReference type="SAM" id="MobiDB-lite"/>
    </source>
</evidence>
<name>A0A9I9DJ35_CUCME</name>
<feature type="region of interest" description="Disordered" evidence="1">
    <location>
        <begin position="13"/>
        <end position="60"/>
    </location>
</feature>
<accession>A0A9I9DJ35</accession>
<dbReference type="EnsemblPlants" id="MELO3C019143.2.1">
    <property type="protein sequence ID" value="MELO3C019143.2.1"/>
    <property type="gene ID" value="MELO3C019143.2"/>
</dbReference>
<dbReference type="AlphaFoldDB" id="A0A9I9DJ35"/>
<feature type="compositionally biased region" description="Basic and acidic residues" evidence="1">
    <location>
        <begin position="15"/>
        <end position="25"/>
    </location>
</feature>
<sequence length="60" mass="6607">MARFDDVVRLSAVGRHGDRRTDVRWQGEVSALGLPSAEEDEGKGKGKGNGKGKRNGKRQW</sequence>
<feature type="compositionally biased region" description="Basic residues" evidence="1">
    <location>
        <begin position="45"/>
        <end position="60"/>
    </location>
</feature>
<evidence type="ECO:0000313" key="2">
    <source>
        <dbReference type="EnsemblPlants" id="MELO3C019143.2.1"/>
    </source>
</evidence>
<dbReference type="Gramene" id="MELO3C019143.2.1">
    <property type="protein sequence ID" value="MELO3C019143.2.1"/>
    <property type="gene ID" value="MELO3C019143.2"/>
</dbReference>
<protein>
    <submittedName>
        <fullName evidence="2">Uncharacterized protein</fullName>
    </submittedName>
</protein>
<reference evidence="2" key="1">
    <citation type="submission" date="2023-03" db="UniProtKB">
        <authorList>
            <consortium name="EnsemblPlants"/>
        </authorList>
    </citation>
    <scope>IDENTIFICATION</scope>
</reference>